<proteinExistence type="predicted"/>
<dbReference type="InterPro" id="IPR005025">
    <property type="entry name" value="FMN_Rdtase-like_dom"/>
</dbReference>
<dbReference type="GO" id="GO:0016651">
    <property type="term" value="F:oxidoreductase activity, acting on NAD(P)H"/>
    <property type="evidence" value="ECO:0007669"/>
    <property type="project" value="UniProtKB-ARBA"/>
</dbReference>
<dbReference type="InterPro" id="IPR029039">
    <property type="entry name" value="Flavoprotein-like_sf"/>
</dbReference>
<evidence type="ECO:0000259" key="1">
    <source>
        <dbReference type="PROSITE" id="PS50902"/>
    </source>
</evidence>
<protein>
    <submittedName>
        <fullName evidence="2">NAD(P)H dehydrogenase (Quinone)</fullName>
    </submittedName>
</protein>
<organism evidence="2 3">
    <name type="scientific">Selenomonas ruminantium</name>
    <dbReference type="NCBI Taxonomy" id="971"/>
    <lineage>
        <taxon>Bacteria</taxon>
        <taxon>Bacillati</taxon>
        <taxon>Bacillota</taxon>
        <taxon>Negativicutes</taxon>
        <taxon>Selenomonadales</taxon>
        <taxon>Selenomonadaceae</taxon>
        <taxon>Selenomonas</taxon>
    </lineage>
</organism>
<gene>
    <name evidence="2" type="ORF">SAMN05660648_00362</name>
</gene>
<dbReference type="InterPro" id="IPR008254">
    <property type="entry name" value="Flavodoxin/NO_synth"/>
</dbReference>
<dbReference type="GO" id="GO:0010181">
    <property type="term" value="F:FMN binding"/>
    <property type="evidence" value="ECO:0007669"/>
    <property type="project" value="InterPro"/>
</dbReference>
<feature type="domain" description="Flavodoxin-like" evidence="1">
    <location>
        <begin position="3"/>
        <end position="154"/>
    </location>
</feature>
<dbReference type="RefSeq" id="WP_074670433.1">
    <property type="nucleotide sequence ID" value="NZ_FNQG01000002.1"/>
</dbReference>
<name>A0A1H3VL72_SELRU</name>
<evidence type="ECO:0000313" key="2">
    <source>
        <dbReference type="EMBL" id="SDZ75489.1"/>
    </source>
</evidence>
<dbReference type="SUPFAM" id="SSF52218">
    <property type="entry name" value="Flavoproteins"/>
    <property type="match status" value="1"/>
</dbReference>
<dbReference type="EMBL" id="FNQG01000002">
    <property type="protein sequence ID" value="SDZ75489.1"/>
    <property type="molecule type" value="Genomic_DNA"/>
</dbReference>
<dbReference type="Gene3D" id="3.40.50.360">
    <property type="match status" value="1"/>
</dbReference>
<accession>A0A1H3VL72</accession>
<dbReference type="Pfam" id="PF03358">
    <property type="entry name" value="FMN_red"/>
    <property type="match status" value="1"/>
</dbReference>
<dbReference type="AlphaFoldDB" id="A0A1H3VL72"/>
<reference evidence="2 3" key="1">
    <citation type="submission" date="2016-10" db="EMBL/GenBank/DDBJ databases">
        <authorList>
            <person name="de Groot N.N."/>
        </authorList>
    </citation>
    <scope>NUCLEOTIDE SEQUENCE [LARGE SCALE GENOMIC DNA]</scope>
    <source>
        <strain evidence="2 3">DSM 2872</strain>
    </source>
</reference>
<dbReference type="OrthoDB" id="9801479at2"/>
<dbReference type="Proteomes" id="UP000183469">
    <property type="component" value="Unassembled WGS sequence"/>
</dbReference>
<dbReference type="PROSITE" id="PS50902">
    <property type="entry name" value="FLAVODOXIN_LIKE"/>
    <property type="match status" value="1"/>
</dbReference>
<evidence type="ECO:0000313" key="3">
    <source>
        <dbReference type="Proteomes" id="UP000183469"/>
    </source>
</evidence>
<sequence>MKTAIVYDSRTHTTEKAAGFIAEGLNSVADIEVKCFNIDEADFDYIHQANMMILGSPTYMASVTAKMKSWLESNAGKLKLAGKLGGAYATEQYIHGGAENAIKEMLVFMMVMGMMTYSGGSSCGKPVIHLGPVGMSQDIESFKELFVTYGKRMGEQLLKVR</sequence>